<feature type="region of interest" description="Disordered" evidence="1">
    <location>
        <begin position="76"/>
        <end position="234"/>
    </location>
</feature>
<dbReference type="Proteomes" id="UP000287651">
    <property type="component" value="Unassembled WGS sequence"/>
</dbReference>
<keyword evidence="2" id="KW-0472">Membrane</keyword>
<dbReference type="PANTHER" id="PTHR33700">
    <property type="entry name" value="MYB-LIKE PROTEIN X"/>
    <property type="match status" value="1"/>
</dbReference>
<evidence type="ECO:0000256" key="2">
    <source>
        <dbReference type="SAM" id="Phobius"/>
    </source>
</evidence>
<gene>
    <name evidence="3" type="ORF">B296_00008350</name>
</gene>
<feature type="compositionally biased region" description="Basic and acidic residues" evidence="1">
    <location>
        <begin position="76"/>
        <end position="89"/>
    </location>
</feature>
<keyword evidence="2" id="KW-1133">Transmembrane helix</keyword>
<accession>A0A427B5Q7</accession>
<evidence type="ECO:0000313" key="3">
    <source>
        <dbReference type="EMBL" id="RRT83810.1"/>
    </source>
</evidence>
<comment type="caution">
    <text evidence="3">The sequence shown here is derived from an EMBL/GenBank/DDBJ whole genome shotgun (WGS) entry which is preliminary data.</text>
</comment>
<feature type="compositionally biased region" description="Acidic residues" evidence="1">
    <location>
        <begin position="90"/>
        <end position="149"/>
    </location>
</feature>
<feature type="transmembrane region" description="Helical" evidence="2">
    <location>
        <begin position="16"/>
        <end position="35"/>
    </location>
</feature>
<evidence type="ECO:0000256" key="1">
    <source>
        <dbReference type="SAM" id="MobiDB-lite"/>
    </source>
</evidence>
<protein>
    <submittedName>
        <fullName evidence="3">Uncharacterized protein</fullName>
    </submittedName>
</protein>
<name>A0A427B5Q7_ENSVE</name>
<proteinExistence type="predicted"/>
<feature type="compositionally biased region" description="Basic and acidic residues" evidence="1">
    <location>
        <begin position="214"/>
        <end position="233"/>
    </location>
</feature>
<keyword evidence="2" id="KW-0812">Transmembrane</keyword>
<dbReference type="PANTHER" id="PTHR33700:SF4">
    <property type="entry name" value="MYB-LIKE PROTEIN X"/>
    <property type="match status" value="1"/>
</dbReference>
<reference evidence="3 4" key="1">
    <citation type="journal article" date="2014" name="Agronomy (Basel)">
        <title>A Draft Genome Sequence for Ensete ventricosum, the Drought-Tolerant Tree Against Hunger.</title>
        <authorList>
            <person name="Harrison J."/>
            <person name="Moore K.A."/>
            <person name="Paszkiewicz K."/>
            <person name="Jones T."/>
            <person name="Grant M."/>
            <person name="Ambacheew D."/>
            <person name="Muzemil S."/>
            <person name="Studholme D.J."/>
        </authorList>
    </citation>
    <scope>NUCLEOTIDE SEQUENCE [LARGE SCALE GENOMIC DNA]</scope>
</reference>
<organism evidence="3 4">
    <name type="scientific">Ensete ventricosum</name>
    <name type="common">Abyssinian banana</name>
    <name type="synonym">Musa ensete</name>
    <dbReference type="NCBI Taxonomy" id="4639"/>
    <lineage>
        <taxon>Eukaryota</taxon>
        <taxon>Viridiplantae</taxon>
        <taxon>Streptophyta</taxon>
        <taxon>Embryophyta</taxon>
        <taxon>Tracheophyta</taxon>
        <taxon>Spermatophyta</taxon>
        <taxon>Magnoliopsida</taxon>
        <taxon>Liliopsida</taxon>
        <taxon>Zingiberales</taxon>
        <taxon>Musaceae</taxon>
        <taxon>Ensete</taxon>
    </lineage>
</organism>
<dbReference type="EMBL" id="AMZH03000428">
    <property type="protein sequence ID" value="RRT83810.1"/>
    <property type="molecule type" value="Genomic_DNA"/>
</dbReference>
<sequence length="415" mass="46571">MMRQASSRNQRNKRIRVIYVLQICLLAAVCFWLLYQLKHSYDRNKALDEHDSRILNNVVDGQLEILDLGRKDLPHEKMMVSGDKGHMKEEENEEVEEEEDGVAQREIDDEETEGVGDDGNDEQDTEQGEEQDDQERADEEAEDAEEIFNEENRDDQVEVSELLDNQEPKEGSSQESHEERYKRDDASSSAHQENQVTGTEDRIHSVDEEQLMNNEKDVEIENTTGRKDNDSKDYNSASVSVVFNMGNGTIQNNSLIINGTALEKLEQQLSPADNQTKLQANSTIAIASDSQVKMLQTDSPIPITSNETKGKTNSVLIENGTLSGSSVNGQNTTIMLGSSEEDNSNLRRMVEEQLKKSNKTILQNSSELPSTISISANKHRDTVEEHSAGISHRMIIEEARDARIGPSTLSASKMM</sequence>
<feature type="compositionally biased region" description="Polar residues" evidence="1">
    <location>
        <begin position="187"/>
        <end position="198"/>
    </location>
</feature>
<feature type="compositionally biased region" description="Basic and acidic residues" evidence="1">
    <location>
        <begin position="166"/>
        <end position="186"/>
    </location>
</feature>
<evidence type="ECO:0000313" key="4">
    <source>
        <dbReference type="Proteomes" id="UP000287651"/>
    </source>
</evidence>
<dbReference type="AlphaFoldDB" id="A0A427B5Q7"/>